<dbReference type="AlphaFoldDB" id="A0A077P6U7"/>
<dbReference type="HOGENOM" id="CLU_1546964_0_0_6"/>
<comment type="caution">
    <text evidence="3">The sequence shown here is derived from an EMBL/GenBank/DDBJ whole genome shotgun (WGS) entry which is preliminary data.</text>
</comment>
<evidence type="ECO:0000256" key="1">
    <source>
        <dbReference type="SAM" id="Coils"/>
    </source>
</evidence>
<dbReference type="InterPro" id="IPR026866">
    <property type="entry name" value="CR006_AAA"/>
</dbReference>
<evidence type="ECO:0000259" key="2">
    <source>
        <dbReference type="Pfam" id="PF13166"/>
    </source>
</evidence>
<dbReference type="Proteomes" id="UP000028500">
    <property type="component" value="Unassembled WGS sequence"/>
</dbReference>
<keyword evidence="4" id="KW-1185">Reference proteome</keyword>
<dbReference type="Pfam" id="PF13166">
    <property type="entry name" value="AAA_13"/>
    <property type="match status" value="1"/>
</dbReference>
<dbReference type="EMBL" id="CBSY010000166">
    <property type="protein sequence ID" value="CDH20150.1"/>
    <property type="molecule type" value="Genomic_DNA"/>
</dbReference>
<keyword evidence="1" id="KW-0175">Coiled coil</keyword>
<protein>
    <recommendedName>
        <fullName evidence="2">Protein CR006 P-loop domain-containing protein</fullName>
    </recommendedName>
</protein>
<proteinExistence type="predicted"/>
<feature type="domain" description="Protein CR006 P-loop" evidence="2">
    <location>
        <begin position="3"/>
        <end position="155"/>
    </location>
</feature>
<evidence type="ECO:0000313" key="3">
    <source>
        <dbReference type="EMBL" id="CDH20150.1"/>
    </source>
</evidence>
<accession>A0A077P6U7</accession>
<organism evidence="3 4">
    <name type="scientific">Xenorhabdus bovienii str. kraussei Quebec</name>
    <dbReference type="NCBI Taxonomy" id="1398203"/>
    <lineage>
        <taxon>Bacteria</taxon>
        <taxon>Pseudomonadati</taxon>
        <taxon>Pseudomonadota</taxon>
        <taxon>Gammaproteobacteria</taxon>
        <taxon>Enterobacterales</taxon>
        <taxon>Morganellaceae</taxon>
        <taxon>Xenorhabdus</taxon>
    </lineage>
</organism>
<evidence type="ECO:0000313" key="4">
    <source>
        <dbReference type="Proteomes" id="UP000028500"/>
    </source>
</evidence>
<feature type="coiled-coil region" evidence="1">
    <location>
        <begin position="45"/>
        <end position="137"/>
    </location>
</feature>
<gene>
    <name evidence="3" type="ORF">XBKQ1_2480023</name>
</gene>
<sequence>MNEIQNTHQKNIKIFDEKIKSPSSKFKLHSISDKIKIVYEYFTKANNYILEINKKVNEYENSENDIRNKIWYGIKQLSADLLKIYNKNIKELEKSLNKTKLEIRDLETNISILNGKIVELRQHISNIDETIENINNNLKNIGITNIYIKKSTKATIIKYTEKTSIMNKKYTPH</sequence>
<reference evidence="3" key="1">
    <citation type="submission" date="2013-07" db="EMBL/GenBank/DDBJ databases">
        <title>Sub-species coevolution in mutualistic symbiosis.</title>
        <authorList>
            <person name="Murfin K."/>
            <person name="Klassen J."/>
            <person name="Lee M."/>
            <person name="Forst S."/>
            <person name="Stock P."/>
            <person name="Goodrich-Blair H."/>
        </authorList>
    </citation>
    <scope>NUCLEOTIDE SEQUENCE [LARGE SCALE GENOMIC DNA]</scope>
    <source>
        <strain evidence="3">Kraussei Quebec</strain>
    </source>
</reference>
<name>A0A077P6U7_XENBV</name>